<sequence>MAFGTTKMQEENAAAFRRSSRLGSTLTCPFINPQTSDTKALVPIQRLSPFIFRLCYNYDEKWGPSHKYKSARLFIMESVSPFRGREVNLEAAIEISIHALAGSPSPKTMCILRHVNGCVMVLLIDTGGIHNFMDPSIQQRVHLHSQSTT</sequence>
<dbReference type="AlphaFoldDB" id="A0A2K1XDD0"/>
<dbReference type="Proteomes" id="UP000006729">
    <property type="component" value="Chromosome 16"/>
</dbReference>
<keyword evidence="2" id="KW-1185">Reference proteome</keyword>
<gene>
    <name evidence="1" type="ORF">POPTR_016G096100</name>
</gene>
<protein>
    <submittedName>
        <fullName evidence="1">Uncharacterized protein</fullName>
    </submittedName>
</protein>
<accession>A0A2K1XDD0</accession>
<reference evidence="1 2" key="1">
    <citation type="journal article" date="2006" name="Science">
        <title>The genome of black cottonwood, Populus trichocarpa (Torr. &amp; Gray).</title>
        <authorList>
            <person name="Tuskan G.A."/>
            <person name="Difazio S."/>
            <person name="Jansson S."/>
            <person name="Bohlmann J."/>
            <person name="Grigoriev I."/>
            <person name="Hellsten U."/>
            <person name="Putnam N."/>
            <person name="Ralph S."/>
            <person name="Rombauts S."/>
            <person name="Salamov A."/>
            <person name="Schein J."/>
            <person name="Sterck L."/>
            <person name="Aerts A."/>
            <person name="Bhalerao R.R."/>
            <person name="Bhalerao R.P."/>
            <person name="Blaudez D."/>
            <person name="Boerjan W."/>
            <person name="Brun A."/>
            <person name="Brunner A."/>
            <person name="Busov V."/>
            <person name="Campbell M."/>
            <person name="Carlson J."/>
            <person name="Chalot M."/>
            <person name="Chapman J."/>
            <person name="Chen G.L."/>
            <person name="Cooper D."/>
            <person name="Coutinho P.M."/>
            <person name="Couturier J."/>
            <person name="Covert S."/>
            <person name="Cronk Q."/>
            <person name="Cunningham R."/>
            <person name="Davis J."/>
            <person name="Degroeve S."/>
            <person name="Dejardin A."/>
            <person name="Depamphilis C."/>
            <person name="Detter J."/>
            <person name="Dirks B."/>
            <person name="Dubchak I."/>
            <person name="Duplessis S."/>
            <person name="Ehlting J."/>
            <person name="Ellis B."/>
            <person name="Gendler K."/>
            <person name="Goodstein D."/>
            <person name="Gribskov M."/>
            <person name="Grimwood J."/>
            <person name="Groover A."/>
            <person name="Gunter L."/>
            <person name="Hamberger B."/>
            <person name="Heinze B."/>
            <person name="Helariutta Y."/>
            <person name="Henrissat B."/>
            <person name="Holligan D."/>
            <person name="Holt R."/>
            <person name="Huang W."/>
            <person name="Islam-Faridi N."/>
            <person name="Jones S."/>
            <person name="Jones-Rhoades M."/>
            <person name="Jorgensen R."/>
            <person name="Joshi C."/>
            <person name="Kangasjarvi J."/>
            <person name="Karlsson J."/>
            <person name="Kelleher C."/>
            <person name="Kirkpatrick R."/>
            <person name="Kirst M."/>
            <person name="Kohler A."/>
            <person name="Kalluri U."/>
            <person name="Larimer F."/>
            <person name="Leebens-Mack J."/>
            <person name="Leple J.C."/>
            <person name="Locascio P."/>
            <person name="Lou Y."/>
            <person name="Lucas S."/>
            <person name="Martin F."/>
            <person name="Montanini B."/>
            <person name="Napoli C."/>
            <person name="Nelson D.R."/>
            <person name="Nelson C."/>
            <person name="Nieminen K."/>
            <person name="Nilsson O."/>
            <person name="Pereda V."/>
            <person name="Peter G."/>
            <person name="Philippe R."/>
            <person name="Pilate G."/>
            <person name="Poliakov A."/>
            <person name="Razumovskaya J."/>
            <person name="Richardson P."/>
            <person name="Rinaldi C."/>
            <person name="Ritland K."/>
            <person name="Rouze P."/>
            <person name="Ryaboy D."/>
            <person name="Schmutz J."/>
            <person name="Schrader J."/>
            <person name="Segerman B."/>
            <person name="Shin H."/>
            <person name="Siddiqui A."/>
            <person name="Sterky F."/>
            <person name="Terry A."/>
            <person name="Tsai C.J."/>
            <person name="Uberbacher E."/>
            <person name="Unneberg P."/>
            <person name="Vahala J."/>
            <person name="Wall K."/>
            <person name="Wessler S."/>
            <person name="Yang G."/>
            <person name="Yin T."/>
            <person name="Douglas C."/>
            <person name="Marra M."/>
            <person name="Sandberg G."/>
            <person name="Van de Peer Y."/>
            <person name="Rokhsar D."/>
        </authorList>
    </citation>
    <scope>NUCLEOTIDE SEQUENCE [LARGE SCALE GENOMIC DNA]</scope>
    <source>
        <strain evidence="2">cv. Nisqually</strain>
    </source>
</reference>
<proteinExistence type="predicted"/>
<dbReference type="InParanoid" id="A0A2K1XDD0"/>
<organism evidence="1 2">
    <name type="scientific">Populus trichocarpa</name>
    <name type="common">Western balsam poplar</name>
    <name type="synonym">Populus balsamifera subsp. trichocarpa</name>
    <dbReference type="NCBI Taxonomy" id="3694"/>
    <lineage>
        <taxon>Eukaryota</taxon>
        <taxon>Viridiplantae</taxon>
        <taxon>Streptophyta</taxon>
        <taxon>Embryophyta</taxon>
        <taxon>Tracheophyta</taxon>
        <taxon>Spermatophyta</taxon>
        <taxon>Magnoliopsida</taxon>
        <taxon>eudicotyledons</taxon>
        <taxon>Gunneridae</taxon>
        <taxon>Pentapetalae</taxon>
        <taxon>rosids</taxon>
        <taxon>fabids</taxon>
        <taxon>Malpighiales</taxon>
        <taxon>Salicaceae</taxon>
        <taxon>Saliceae</taxon>
        <taxon>Populus</taxon>
    </lineage>
</organism>
<evidence type="ECO:0000313" key="2">
    <source>
        <dbReference type="Proteomes" id="UP000006729"/>
    </source>
</evidence>
<dbReference type="EMBL" id="CM009305">
    <property type="protein sequence ID" value="PNS98787.1"/>
    <property type="molecule type" value="Genomic_DNA"/>
</dbReference>
<name>A0A2K1XDD0_POPTR</name>
<evidence type="ECO:0000313" key="1">
    <source>
        <dbReference type="EMBL" id="PNS98787.1"/>
    </source>
</evidence>